<feature type="region of interest" description="Disordered" evidence="1">
    <location>
        <begin position="1"/>
        <end position="28"/>
    </location>
</feature>
<sequence>MSSEEQLPETESPAPVDPEAQAPLPGHELGERPIAWRSRQEEVLVKVSRREKDEIDFVIDAFWIFVARVRSASRPLLALGLLLILLGVSLAGWPQAALGQDRSGYWYVTAVDHGSLARYTTDGDYPDFAPGDTFLLQGNIESIEYYAPLEEASWPQLVPAPQAADGTLLANGSLESLFGQSSSAAANYSSARLVRQQYFSNLSVSGFLFNEVDFEDIVFENVVFESGFFINCDFERVAFHNVTIRGSVLSHVVLSEVLLQNSVLEEARLEHTAVDQMVVRSTVWENTVSLQSSLRGIKFDHAQLNNGSFQKSQLDVVLFQQTHVTNFTLLNTPVTNVVDGDDLDYTYIVLRGTTVRATGNLEQRLPVGASIYMDVTVVAEGGGAGSVANSSWVAGNVTGDGFTTPFGEQPVNLSRELLVVAPEVVRPTFWWSVGFNSFVLAGAMLLVYAVGGHAVILAVTRFSSPLLATMGGFLLLFLAIPTRDFLLVSQLMLLYFVPPLGKGTVIPLGIAAGINPWVLALATAFVDIMVGVFLAWNFDLARKIPFVGGGIRRVQAKGSEIMAAQPWIERLAFAGILLFVMFPFQGSGSVGGTLLGRSMSMTPYRILSAVAIGGILGSFIISASIVFGLGLVGQMGAYGLLIALVVALIIVTLWYTFRHWDELSLDEFQEVLGLHREGLIGAPVGAAADLAGAATLGVFRAVEGTGQAISKTTATVLDTFLPESERKQPPADKTKGDDDAEDEE</sequence>
<dbReference type="EMBL" id="KF900723">
    <property type="protein sequence ID" value="AIF04923.1"/>
    <property type="molecule type" value="Genomic_DNA"/>
</dbReference>
<feature type="region of interest" description="Disordered" evidence="1">
    <location>
        <begin position="720"/>
        <end position="744"/>
    </location>
</feature>
<dbReference type="AlphaFoldDB" id="A0A075GT56"/>
<keyword evidence="2" id="KW-1133">Transmembrane helix</keyword>
<dbReference type="SUPFAM" id="SSF141571">
    <property type="entry name" value="Pentapeptide repeat-like"/>
    <property type="match status" value="1"/>
</dbReference>
<proteinExistence type="predicted"/>
<feature type="compositionally biased region" description="Basic and acidic residues" evidence="1">
    <location>
        <begin position="723"/>
        <end position="737"/>
    </location>
</feature>
<keyword evidence="2" id="KW-0472">Membrane</keyword>
<feature type="transmembrane region" description="Helical" evidence="2">
    <location>
        <begin position="517"/>
        <end position="536"/>
    </location>
</feature>
<feature type="transmembrane region" description="Helical" evidence="2">
    <location>
        <begin position="571"/>
        <end position="595"/>
    </location>
</feature>
<accession>A0A075GT56</accession>
<feature type="transmembrane region" description="Helical" evidence="2">
    <location>
        <begin position="76"/>
        <end position="93"/>
    </location>
</feature>
<reference evidence="3" key="1">
    <citation type="journal article" date="2014" name="Genome Biol. Evol.">
        <title>Pangenome evidence for extensive interdomain horizontal transfer affecting lineage core and shell genes in uncultured planktonic thaumarchaeota and euryarchaeota.</title>
        <authorList>
            <person name="Deschamps P."/>
            <person name="Zivanovic Y."/>
            <person name="Moreira D."/>
            <person name="Rodriguez-Valera F."/>
            <person name="Lopez-Garcia P."/>
        </authorList>
    </citation>
    <scope>NUCLEOTIDE SEQUENCE</scope>
</reference>
<protein>
    <submittedName>
        <fullName evidence="3">Uncharacterized protein</fullName>
    </submittedName>
</protein>
<evidence type="ECO:0000256" key="2">
    <source>
        <dbReference type="SAM" id="Phobius"/>
    </source>
</evidence>
<evidence type="ECO:0000313" key="3">
    <source>
        <dbReference type="EMBL" id="AIF04923.1"/>
    </source>
</evidence>
<dbReference type="Gene3D" id="2.160.20.80">
    <property type="entry name" value="E3 ubiquitin-protein ligase SopA"/>
    <property type="match status" value="1"/>
</dbReference>
<feature type="transmembrane region" description="Helical" evidence="2">
    <location>
        <begin position="429"/>
        <end position="450"/>
    </location>
</feature>
<name>A0A075GT56_9EURY</name>
<keyword evidence="2" id="KW-0812">Transmembrane</keyword>
<evidence type="ECO:0000256" key="1">
    <source>
        <dbReference type="SAM" id="MobiDB-lite"/>
    </source>
</evidence>
<dbReference type="InterPro" id="IPR009577">
    <property type="entry name" value="Sm_multidrug_ex"/>
</dbReference>
<dbReference type="Pfam" id="PF06695">
    <property type="entry name" value="Sm_multidrug_ex"/>
    <property type="match status" value="1"/>
</dbReference>
<feature type="transmembrane region" description="Helical" evidence="2">
    <location>
        <begin position="607"/>
        <end position="631"/>
    </location>
</feature>
<feature type="transmembrane region" description="Helical" evidence="2">
    <location>
        <begin position="637"/>
        <end position="657"/>
    </location>
</feature>
<organism evidence="3">
    <name type="scientific">uncultured marine group II/III euryarchaeote KM3_177_C07</name>
    <dbReference type="NCBI Taxonomy" id="1457939"/>
    <lineage>
        <taxon>Archaea</taxon>
        <taxon>Methanobacteriati</taxon>
        <taxon>Methanobacteriota</taxon>
        <taxon>environmental samples</taxon>
    </lineage>
</organism>